<evidence type="ECO:0008006" key="2">
    <source>
        <dbReference type="Google" id="ProtNLM"/>
    </source>
</evidence>
<dbReference type="EMBL" id="UINC01202433">
    <property type="protein sequence ID" value="SVE22234.1"/>
    <property type="molecule type" value="Genomic_DNA"/>
</dbReference>
<organism evidence="1">
    <name type="scientific">marine metagenome</name>
    <dbReference type="NCBI Taxonomy" id="408172"/>
    <lineage>
        <taxon>unclassified sequences</taxon>
        <taxon>metagenomes</taxon>
        <taxon>ecological metagenomes</taxon>
    </lineage>
</organism>
<dbReference type="Gene3D" id="3.40.50.1100">
    <property type="match status" value="1"/>
</dbReference>
<sequence length="57" mass="6230">VLSLAEIEAAGEIVYELIRASSQLSWPILNERAGVELWIKHENHNPAGAFKVTGGMI</sequence>
<gene>
    <name evidence="1" type="ORF">METZ01_LOCUS475088</name>
</gene>
<evidence type="ECO:0000313" key="1">
    <source>
        <dbReference type="EMBL" id="SVE22234.1"/>
    </source>
</evidence>
<protein>
    <recommendedName>
        <fullName evidence="2">Tryptophan synthase beta chain-like PALP domain-containing protein</fullName>
    </recommendedName>
</protein>
<name>A0A383BQP9_9ZZZZ</name>
<accession>A0A383BQP9</accession>
<reference evidence="1" key="1">
    <citation type="submission" date="2018-05" db="EMBL/GenBank/DDBJ databases">
        <authorList>
            <person name="Lanie J.A."/>
            <person name="Ng W.-L."/>
            <person name="Kazmierczak K.M."/>
            <person name="Andrzejewski T.M."/>
            <person name="Davidsen T.M."/>
            <person name="Wayne K.J."/>
            <person name="Tettelin H."/>
            <person name="Glass J.I."/>
            <person name="Rusch D."/>
            <person name="Podicherti R."/>
            <person name="Tsui H.-C.T."/>
            <person name="Winkler M.E."/>
        </authorList>
    </citation>
    <scope>NUCLEOTIDE SEQUENCE</scope>
</reference>
<dbReference type="InterPro" id="IPR036052">
    <property type="entry name" value="TrpB-like_PALP_sf"/>
</dbReference>
<feature type="non-terminal residue" evidence="1">
    <location>
        <position position="1"/>
    </location>
</feature>
<dbReference type="AlphaFoldDB" id="A0A383BQP9"/>
<dbReference type="SUPFAM" id="SSF53686">
    <property type="entry name" value="Tryptophan synthase beta subunit-like PLP-dependent enzymes"/>
    <property type="match status" value="1"/>
</dbReference>
<proteinExistence type="predicted"/>